<dbReference type="EMBL" id="ML743672">
    <property type="protein sequence ID" value="KAE8131170.1"/>
    <property type="molecule type" value="Genomic_DNA"/>
</dbReference>
<sequence>MVTVIFLVALIYIGLRNVSVQPRYKETSLCAERTKIYGLIFIVVPWYIVHTHFDGAYIPQFPIPLTSWRRWLDATHSSSMGYQRPVEIWKGGQYPGFMRFRGI</sequence>
<protein>
    <submittedName>
        <fullName evidence="1">Uncharacterized protein</fullName>
    </submittedName>
</protein>
<name>A0A5N6SBV7_ASPPS</name>
<accession>A0A5N6SBV7</accession>
<dbReference type="RefSeq" id="XP_031907233.1">
    <property type="nucleotide sequence ID" value="XM_032056340.1"/>
</dbReference>
<proteinExistence type="predicted"/>
<gene>
    <name evidence="1" type="ORF">BDV38DRAFT_265167</name>
</gene>
<dbReference type="Proteomes" id="UP000325672">
    <property type="component" value="Unassembled WGS sequence"/>
</dbReference>
<keyword evidence="2" id="KW-1185">Reference proteome</keyword>
<evidence type="ECO:0000313" key="1">
    <source>
        <dbReference type="EMBL" id="KAE8131170.1"/>
    </source>
</evidence>
<dbReference type="OrthoDB" id="4499526at2759"/>
<dbReference type="AlphaFoldDB" id="A0A5N6SBV7"/>
<reference evidence="1 2" key="1">
    <citation type="submission" date="2019-04" db="EMBL/GenBank/DDBJ databases">
        <title>Friends and foes A comparative genomics study of 23 Aspergillus species from section Flavi.</title>
        <authorList>
            <consortium name="DOE Joint Genome Institute"/>
            <person name="Kjaerbolling I."/>
            <person name="Vesth T."/>
            <person name="Frisvad J.C."/>
            <person name="Nybo J.L."/>
            <person name="Theobald S."/>
            <person name="Kildgaard S."/>
            <person name="Isbrandt T."/>
            <person name="Kuo A."/>
            <person name="Sato A."/>
            <person name="Lyhne E.K."/>
            <person name="Kogle M.E."/>
            <person name="Wiebenga A."/>
            <person name="Kun R.S."/>
            <person name="Lubbers R.J."/>
            <person name="Makela M.R."/>
            <person name="Barry K."/>
            <person name="Chovatia M."/>
            <person name="Clum A."/>
            <person name="Daum C."/>
            <person name="Haridas S."/>
            <person name="He G."/>
            <person name="LaButti K."/>
            <person name="Lipzen A."/>
            <person name="Mondo S."/>
            <person name="Riley R."/>
            <person name="Salamov A."/>
            <person name="Simmons B.A."/>
            <person name="Magnuson J.K."/>
            <person name="Henrissat B."/>
            <person name="Mortensen U.H."/>
            <person name="Larsen T.O."/>
            <person name="Devries R.P."/>
            <person name="Grigoriev I.V."/>
            <person name="Machida M."/>
            <person name="Baker S.E."/>
            <person name="Andersen M.R."/>
        </authorList>
    </citation>
    <scope>NUCLEOTIDE SEQUENCE [LARGE SCALE GENOMIC DNA]</scope>
    <source>
        <strain evidence="1 2">CBS 117625</strain>
    </source>
</reference>
<organism evidence="1 2">
    <name type="scientific">Aspergillus pseudotamarii</name>
    <dbReference type="NCBI Taxonomy" id="132259"/>
    <lineage>
        <taxon>Eukaryota</taxon>
        <taxon>Fungi</taxon>
        <taxon>Dikarya</taxon>
        <taxon>Ascomycota</taxon>
        <taxon>Pezizomycotina</taxon>
        <taxon>Eurotiomycetes</taxon>
        <taxon>Eurotiomycetidae</taxon>
        <taxon>Eurotiales</taxon>
        <taxon>Aspergillaceae</taxon>
        <taxon>Aspergillus</taxon>
        <taxon>Aspergillus subgen. Circumdati</taxon>
    </lineage>
</organism>
<evidence type="ECO:0000313" key="2">
    <source>
        <dbReference type="Proteomes" id="UP000325672"/>
    </source>
</evidence>
<dbReference type="GeneID" id="43640550"/>